<accession>T5KWJ2</accession>
<organism evidence="3 4">
    <name type="scientific">Microbacterium maritypicum MF109</name>
    <dbReference type="NCBI Taxonomy" id="1333857"/>
    <lineage>
        <taxon>Bacteria</taxon>
        <taxon>Bacillati</taxon>
        <taxon>Actinomycetota</taxon>
        <taxon>Actinomycetes</taxon>
        <taxon>Micrococcales</taxon>
        <taxon>Microbacteriaceae</taxon>
        <taxon>Microbacterium</taxon>
    </lineage>
</organism>
<dbReference type="EMBL" id="ATAO01000079">
    <property type="protein sequence ID" value="EQM83381.1"/>
    <property type="molecule type" value="Genomic_DNA"/>
</dbReference>
<feature type="region of interest" description="Disordered" evidence="1">
    <location>
        <begin position="89"/>
        <end position="127"/>
    </location>
</feature>
<dbReference type="CDD" id="cd00093">
    <property type="entry name" value="HTH_XRE"/>
    <property type="match status" value="1"/>
</dbReference>
<dbReference type="PATRIC" id="fig|1333857.3.peg.679"/>
<dbReference type="Proteomes" id="UP000016033">
    <property type="component" value="Unassembled WGS sequence"/>
</dbReference>
<dbReference type="AlphaFoldDB" id="T5KWJ2"/>
<dbReference type="RefSeq" id="WP_021198658.1">
    <property type="nucleotide sequence ID" value="NZ_ATAO01000079.1"/>
</dbReference>
<dbReference type="PROSITE" id="PS50943">
    <property type="entry name" value="HTH_CROC1"/>
    <property type="match status" value="1"/>
</dbReference>
<gene>
    <name evidence="3" type="ORF">L687_12225</name>
</gene>
<evidence type="ECO:0000313" key="4">
    <source>
        <dbReference type="Proteomes" id="UP000016033"/>
    </source>
</evidence>
<dbReference type="Pfam" id="PF13443">
    <property type="entry name" value="HTH_26"/>
    <property type="match status" value="1"/>
</dbReference>
<protein>
    <recommendedName>
        <fullName evidence="2">HTH cro/C1-type domain-containing protein</fullName>
    </recommendedName>
</protein>
<dbReference type="GO" id="GO:0003677">
    <property type="term" value="F:DNA binding"/>
    <property type="evidence" value="ECO:0007669"/>
    <property type="project" value="InterPro"/>
</dbReference>
<sequence length="127" mass="14126">MNNTRERGELFGRYVGLELKGAIVSRSLTAKAVAERIGRADANLNRWLNGKTEIPIAVVCEVCEVLDLEPRTIVEHAYDRMIEELGERDAPANVTQLRPRDVPAPVQDERAVAKKKSRDPGGDEGEF</sequence>
<comment type="caution">
    <text evidence="3">The sequence shown here is derived from an EMBL/GenBank/DDBJ whole genome shotgun (WGS) entry which is preliminary data.</text>
</comment>
<dbReference type="InterPro" id="IPR001387">
    <property type="entry name" value="Cro/C1-type_HTH"/>
</dbReference>
<dbReference type="InterPro" id="IPR010982">
    <property type="entry name" value="Lambda_DNA-bd_dom_sf"/>
</dbReference>
<evidence type="ECO:0000313" key="3">
    <source>
        <dbReference type="EMBL" id="EQM83381.1"/>
    </source>
</evidence>
<proteinExistence type="predicted"/>
<evidence type="ECO:0000259" key="2">
    <source>
        <dbReference type="PROSITE" id="PS50943"/>
    </source>
</evidence>
<feature type="domain" description="HTH cro/C1-type" evidence="2">
    <location>
        <begin position="19"/>
        <end position="73"/>
    </location>
</feature>
<reference evidence="3 4" key="1">
    <citation type="journal article" date="2013" name="Genome Announc.">
        <title>Whole-genome sequences of five oyster-associated bacteria show potential for crude oil hydrocarbon degradation.</title>
        <authorList>
            <person name="Chauhan A."/>
            <person name="Green S."/>
            <person name="Pathak A."/>
            <person name="Thomas J."/>
            <person name="Venkatramanan R."/>
        </authorList>
    </citation>
    <scope>NUCLEOTIDE SEQUENCE [LARGE SCALE GENOMIC DNA]</scope>
    <source>
        <strain evidence="3 4">MF109</strain>
    </source>
</reference>
<name>T5KWJ2_MICMQ</name>
<dbReference type="Gene3D" id="1.10.260.40">
    <property type="entry name" value="lambda repressor-like DNA-binding domains"/>
    <property type="match status" value="1"/>
</dbReference>
<evidence type="ECO:0000256" key="1">
    <source>
        <dbReference type="SAM" id="MobiDB-lite"/>
    </source>
</evidence>
<dbReference type="SUPFAM" id="SSF47413">
    <property type="entry name" value="lambda repressor-like DNA-binding domains"/>
    <property type="match status" value="1"/>
</dbReference>